<evidence type="ECO:0000313" key="1">
    <source>
        <dbReference type="EMBL" id="KAK2952972.1"/>
    </source>
</evidence>
<comment type="caution">
    <text evidence="1">The sequence shown here is derived from an EMBL/GenBank/DDBJ whole genome shotgun (WGS) entry which is preliminary data.</text>
</comment>
<keyword evidence="2" id="KW-1185">Reference proteome</keyword>
<dbReference type="Proteomes" id="UP001281761">
    <property type="component" value="Unassembled WGS sequence"/>
</dbReference>
<accession>A0ABQ9XKL3</accession>
<dbReference type="EMBL" id="JARBJD010000097">
    <property type="protein sequence ID" value="KAK2952972.1"/>
    <property type="molecule type" value="Genomic_DNA"/>
</dbReference>
<reference evidence="1 2" key="1">
    <citation type="journal article" date="2022" name="bioRxiv">
        <title>Genomics of Preaxostyla Flagellates Illuminates Evolutionary Transitions and the Path Towards Mitochondrial Loss.</title>
        <authorList>
            <person name="Novak L.V.F."/>
            <person name="Treitli S.C."/>
            <person name="Pyrih J."/>
            <person name="Halakuc P."/>
            <person name="Pipaliya S.V."/>
            <person name="Vacek V."/>
            <person name="Brzon O."/>
            <person name="Soukal P."/>
            <person name="Eme L."/>
            <person name="Dacks J.B."/>
            <person name="Karnkowska A."/>
            <person name="Elias M."/>
            <person name="Hampl V."/>
        </authorList>
    </citation>
    <scope>NUCLEOTIDE SEQUENCE [LARGE SCALE GENOMIC DNA]</scope>
    <source>
        <strain evidence="1">NAU3</strain>
        <tissue evidence="1">Gut</tissue>
    </source>
</reference>
<gene>
    <name evidence="1" type="ORF">BLNAU_12148</name>
</gene>
<protein>
    <submittedName>
        <fullName evidence="1">Uncharacterized protein</fullName>
    </submittedName>
</protein>
<proteinExistence type="predicted"/>
<evidence type="ECO:0000313" key="2">
    <source>
        <dbReference type="Proteomes" id="UP001281761"/>
    </source>
</evidence>
<sequence length="169" mass="18596">MMSIFRPTRWRGSQVIGRENLTRSIVCQAAGQTRASHACLHKSKLNRHSDSDSTRILSTPTIVQPAFVDEDGGRASKADRREGSLSEAITRTSPVDVGERKVDEGDGVCGCAEMVVHSSVEITVRMTIGKEIKRGHIFECLLCPFEFAIFGGASTQIWEQTGLKKRGFD</sequence>
<name>A0ABQ9XKL3_9EUKA</name>
<organism evidence="1 2">
    <name type="scientific">Blattamonas nauphoetae</name>
    <dbReference type="NCBI Taxonomy" id="2049346"/>
    <lineage>
        <taxon>Eukaryota</taxon>
        <taxon>Metamonada</taxon>
        <taxon>Preaxostyla</taxon>
        <taxon>Oxymonadida</taxon>
        <taxon>Blattamonas</taxon>
    </lineage>
</organism>